<feature type="transmembrane region" description="Helical" evidence="3">
    <location>
        <begin position="12"/>
        <end position="30"/>
    </location>
</feature>
<dbReference type="PANTHER" id="PTHR32525">
    <property type="entry name" value="PROTEIN-TYROSINE-PHOSPHATASE"/>
    <property type="match status" value="1"/>
</dbReference>
<evidence type="ECO:0000256" key="1">
    <source>
        <dbReference type="SAM" id="Coils"/>
    </source>
</evidence>
<name>E3LX08_CAERE</name>
<dbReference type="PANTHER" id="PTHR32525:SF1">
    <property type="entry name" value="DOMAIN OF UNKNOWN FUNCTION WSN DOMAIN-CONTAINING PROTEIN-RELATED"/>
    <property type="match status" value="1"/>
</dbReference>
<proteinExistence type="predicted"/>
<organism evidence="6">
    <name type="scientific">Caenorhabditis remanei</name>
    <name type="common">Caenorhabditis vulgaris</name>
    <dbReference type="NCBI Taxonomy" id="31234"/>
    <lineage>
        <taxon>Eukaryota</taxon>
        <taxon>Metazoa</taxon>
        <taxon>Ecdysozoa</taxon>
        <taxon>Nematoda</taxon>
        <taxon>Chromadorea</taxon>
        <taxon>Rhabditida</taxon>
        <taxon>Rhabditina</taxon>
        <taxon>Rhabditomorpha</taxon>
        <taxon>Rhabditoidea</taxon>
        <taxon>Rhabditidae</taxon>
        <taxon>Peloderinae</taxon>
        <taxon>Caenorhabditis</taxon>
    </lineage>
</organism>
<evidence type="ECO:0000313" key="6">
    <source>
        <dbReference type="Proteomes" id="UP000008281"/>
    </source>
</evidence>
<keyword evidence="6" id="KW-1185">Reference proteome</keyword>
<keyword evidence="1" id="KW-0175">Coiled coil</keyword>
<sequence>MTKNKPSTSLCNPWRFFIFTMIYMVVIVVGKEATHAPDNLQSLLDHSTAFARIINGVSLQSGLLSGTHKIDVVVQELLNFGSIKMSEVVGFKADQITTLTSKLTGFKKMKIGNEVEGQEKIFVELEKIMEESEGAKSLEISNGTYFSVVENFGKNFDITNMKDIVKLVEDALKFVAELEKIPTEKPTQSNDAIGHWSKITDVTGHLTKFASFKPVMETFNAGLKTFANLETFPEALEPYRTIIRLIEARDGLKTSETETLEKNIRHFMDLLKVSKSSNKEFSMIYRLIYSRTNPVQMNREVTIGFLNGVTDFDKLLNDLQDPSFAKMIGEKKVKKLLDGLKPILSIQSKIDELNGKFGLFSNNSSLSPSQVQMLQVEMQRMSITDKDVKEVLNAIEIPANIDSAVYQPVKDMIEAAEKFTKMIQSVRKWAEHLVGKELGEAIKAFDKELNFKDRTDVDQSKAEIPAVMTNLKDKDSIKKFEDALTATQSLLNGYTVDDITDGAKLIKQVDLNTFKDKSEVTEEMDFHKRLRENKEKLATLVEAIGLIHQSQNLDSGETQKLNSLANVIPEASKLLTNQHLKSITDSMKTAENLESKSLGQTTGADRIMKPITESVKGLQMIHDFSNMNLVADLKTAENEVQKAIGQLKDSVKQAEVRKNWNSLNAEIKSLEAWLQQVANVNQNLVISGSNKLADVGASFAKLTAIGDLKFDLKNKTEVLMQLISLFNKDQSTLNKLHGAKNTLSTLQTLDLEFSKFHKSFNDAPDKFQALYVFIGNFFTIAESQEAALRRSSTIETIVTTDTGTKGIIFRFIIIILVLVTLLVTVFIVIIICRFNSRCWWNKRVKKQKEDEERQPLTYPIVNEKSVSHSPLPPVTNQGDAASRKQPQKSDGSMSKEVEKRRRW</sequence>
<reference evidence="5" key="1">
    <citation type="submission" date="2007-07" db="EMBL/GenBank/DDBJ databases">
        <title>PCAP assembly of the Caenorhabditis remanei genome.</title>
        <authorList>
            <consortium name="The Caenorhabditis remanei Sequencing Consortium"/>
            <person name="Wilson R.K."/>
        </authorList>
    </citation>
    <scope>NUCLEOTIDE SEQUENCE [LARGE SCALE GENOMIC DNA]</scope>
    <source>
        <strain evidence="5">PB4641</strain>
    </source>
</reference>
<dbReference type="InParanoid" id="E3LX08"/>
<dbReference type="SMART" id="SM00453">
    <property type="entry name" value="WSN"/>
    <property type="match status" value="1"/>
</dbReference>
<dbReference type="Pfam" id="PF02206">
    <property type="entry name" value="WSN"/>
    <property type="match status" value="1"/>
</dbReference>
<protein>
    <recommendedName>
        <fullName evidence="4">Domain of unknown function WSN domain-containing protein</fullName>
    </recommendedName>
</protein>
<evidence type="ECO:0000313" key="5">
    <source>
        <dbReference type="EMBL" id="EFO83461.1"/>
    </source>
</evidence>
<dbReference type="OMA" id="TIMKRRD"/>
<feature type="region of interest" description="Disordered" evidence="2">
    <location>
        <begin position="855"/>
        <end position="903"/>
    </location>
</feature>
<gene>
    <name evidence="5" type="ORF">CRE_02976</name>
</gene>
<feature type="coiled-coil region" evidence="1">
    <location>
        <begin position="626"/>
        <end position="653"/>
    </location>
</feature>
<keyword evidence="3" id="KW-0472">Membrane</keyword>
<dbReference type="AlphaFoldDB" id="E3LX08"/>
<feature type="transmembrane region" description="Helical" evidence="3">
    <location>
        <begin position="807"/>
        <end position="832"/>
    </location>
</feature>
<dbReference type="Proteomes" id="UP000008281">
    <property type="component" value="Unassembled WGS sequence"/>
</dbReference>
<feature type="domain" description="Domain of unknown function WSN" evidence="4">
    <location>
        <begin position="38"/>
        <end position="106"/>
    </location>
</feature>
<evidence type="ECO:0000259" key="4">
    <source>
        <dbReference type="SMART" id="SM00453"/>
    </source>
</evidence>
<evidence type="ECO:0000256" key="2">
    <source>
        <dbReference type="SAM" id="MobiDB-lite"/>
    </source>
</evidence>
<keyword evidence="3" id="KW-1133">Transmembrane helix</keyword>
<accession>E3LX08</accession>
<keyword evidence="3" id="KW-0812">Transmembrane</keyword>
<dbReference type="HOGENOM" id="CLU_321119_0_0_1"/>
<dbReference type="InterPro" id="IPR003125">
    <property type="entry name" value="WSN"/>
</dbReference>
<evidence type="ECO:0000256" key="3">
    <source>
        <dbReference type="SAM" id="Phobius"/>
    </source>
</evidence>
<dbReference type="EMBL" id="DS268417">
    <property type="protein sequence ID" value="EFO83461.1"/>
    <property type="molecule type" value="Genomic_DNA"/>
</dbReference>
<feature type="compositionally biased region" description="Basic and acidic residues" evidence="2">
    <location>
        <begin position="893"/>
        <end position="903"/>
    </location>
</feature>